<keyword evidence="12" id="KW-1185">Reference proteome</keyword>
<accession>A0AA38G3H2</accession>
<dbReference type="PANTHER" id="PTHR43874">
    <property type="entry name" value="TWO-COMPONENT RESPONSE REGULATOR"/>
    <property type="match status" value="1"/>
</dbReference>
<dbReference type="NCBIfam" id="TIGR01557">
    <property type="entry name" value="myb_SHAQKYF"/>
    <property type="match status" value="1"/>
</dbReference>
<dbReference type="SUPFAM" id="SSF52172">
    <property type="entry name" value="CheY-like"/>
    <property type="match status" value="1"/>
</dbReference>
<feature type="compositionally biased region" description="Low complexity" evidence="8">
    <location>
        <begin position="56"/>
        <end position="69"/>
    </location>
</feature>
<evidence type="ECO:0000259" key="10">
    <source>
        <dbReference type="PROSITE" id="PS51294"/>
    </source>
</evidence>
<dbReference type="PROSITE" id="PS51294">
    <property type="entry name" value="HTH_MYB"/>
    <property type="match status" value="1"/>
</dbReference>
<organism evidence="11 12">
    <name type="scientific">Taxus chinensis</name>
    <name type="common">Chinese yew</name>
    <name type="synonym">Taxus wallichiana var. chinensis</name>
    <dbReference type="NCBI Taxonomy" id="29808"/>
    <lineage>
        <taxon>Eukaryota</taxon>
        <taxon>Viridiplantae</taxon>
        <taxon>Streptophyta</taxon>
        <taxon>Embryophyta</taxon>
        <taxon>Tracheophyta</taxon>
        <taxon>Spermatophyta</taxon>
        <taxon>Pinopsida</taxon>
        <taxon>Pinidae</taxon>
        <taxon>Conifers II</taxon>
        <taxon>Cupressales</taxon>
        <taxon>Taxaceae</taxon>
        <taxon>Taxus</taxon>
    </lineage>
</organism>
<dbReference type="InterPro" id="IPR006447">
    <property type="entry name" value="Myb_dom_plants"/>
</dbReference>
<gene>
    <name evidence="11" type="ORF">KI387_024641</name>
</gene>
<dbReference type="FunFam" id="1.10.10.60:FF:000007">
    <property type="entry name" value="Two-component response regulator"/>
    <property type="match status" value="1"/>
</dbReference>
<sequence length="545" mass="60342">MKVVFEFREGIETEHCWTNEEETCKRCIAHGRSCCNNGVLVSLYEGSREENASPPTSTRNSTSSTIETSGKMSITRVDGTMIPSMKHPPQFSPKGLRVLLVDDNPFFVDVMGRMLRECEYNVTMCTRVSQAIYLLKKNRGTFDIVMSEVFLPEEGGFQLLEIAGLGFGLPVILMSAMAETSVVMRGVTHGACDFLIKPIRMEELRNIWQHVIRRRQDCKISFNLLDDSGGDESSDGGGTVDSKKRKDKAQAQESDGRKMIEDISGLKKARVHWTVQLHQQFVKAVNQLQIDKAVPKKILDIMKVQGLTRENVASHLQKYRLYLRRLSGINSEPRPVASFQAAGNGIAGGSMQIRQGGRKQIQENEEHQSLLSPSALNNGGAGAAISSRRSGSPGIDKATLISLHQYRAYQQKQAAGDEAQTISKGGLDIEPAGGLSRKTRKRKRSAAAVKTEHVDTTRISTKTQYSFPSFADSTGKSRVTAREGKEQEKISLWNDTEDLFLEKFAHEYDLPNLSAAAAAQDFMSTASAPDISDYFIDDLLAQSHK</sequence>
<dbReference type="GO" id="GO:0009736">
    <property type="term" value="P:cytokinin-activated signaling pathway"/>
    <property type="evidence" value="ECO:0007669"/>
    <property type="project" value="InterPro"/>
</dbReference>
<dbReference type="GO" id="GO:0003677">
    <property type="term" value="F:DNA binding"/>
    <property type="evidence" value="ECO:0007669"/>
    <property type="project" value="InterPro"/>
</dbReference>
<feature type="compositionally biased region" description="Low complexity" evidence="8">
    <location>
        <begin position="372"/>
        <end position="394"/>
    </location>
</feature>
<evidence type="ECO:0000313" key="12">
    <source>
        <dbReference type="Proteomes" id="UP000824469"/>
    </source>
</evidence>
<dbReference type="InterPro" id="IPR045279">
    <property type="entry name" value="ARR-like"/>
</dbReference>
<keyword evidence="4" id="KW-0010">Activator</keyword>
<dbReference type="SUPFAM" id="SSF46689">
    <property type="entry name" value="Homeodomain-like"/>
    <property type="match status" value="1"/>
</dbReference>
<dbReference type="InterPro" id="IPR011006">
    <property type="entry name" value="CheY-like_superfamily"/>
</dbReference>
<evidence type="ECO:0000256" key="6">
    <source>
        <dbReference type="ARBA" id="ARBA00023242"/>
    </source>
</evidence>
<evidence type="ECO:0000256" key="2">
    <source>
        <dbReference type="ARBA" id="ARBA00023012"/>
    </source>
</evidence>
<feature type="compositionally biased region" description="Basic and acidic residues" evidence="8">
    <location>
        <begin position="241"/>
        <end position="257"/>
    </location>
</feature>
<name>A0AA38G3H2_TAXCH</name>
<comment type="caution">
    <text evidence="7">Lacks conserved residue(s) required for the propagation of feature annotation.</text>
</comment>
<feature type="region of interest" description="Disordered" evidence="8">
    <location>
        <begin position="229"/>
        <end position="257"/>
    </location>
</feature>
<evidence type="ECO:0000256" key="5">
    <source>
        <dbReference type="ARBA" id="ARBA00023163"/>
    </source>
</evidence>
<feature type="region of interest" description="Disordered" evidence="8">
    <location>
        <begin position="425"/>
        <end position="455"/>
    </location>
</feature>
<dbReference type="Pfam" id="PF00072">
    <property type="entry name" value="Response_reg"/>
    <property type="match status" value="1"/>
</dbReference>
<dbReference type="EMBL" id="JAHRHJ020000005">
    <property type="protein sequence ID" value="KAH9316014.1"/>
    <property type="molecule type" value="Genomic_DNA"/>
</dbReference>
<evidence type="ECO:0000256" key="8">
    <source>
        <dbReference type="SAM" id="MobiDB-lite"/>
    </source>
</evidence>
<dbReference type="Pfam" id="PF00249">
    <property type="entry name" value="Myb_DNA-binding"/>
    <property type="match status" value="1"/>
</dbReference>
<evidence type="ECO:0000259" key="9">
    <source>
        <dbReference type="PROSITE" id="PS50110"/>
    </source>
</evidence>
<evidence type="ECO:0000313" key="11">
    <source>
        <dbReference type="EMBL" id="KAH9316014.1"/>
    </source>
</evidence>
<keyword evidence="6" id="KW-0539">Nucleus</keyword>
<keyword evidence="5" id="KW-0804">Transcription</keyword>
<dbReference type="CDD" id="cd17584">
    <property type="entry name" value="REC_typeB_ARR-like"/>
    <property type="match status" value="1"/>
</dbReference>
<evidence type="ECO:0000256" key="3">
    <source>
        <dbReference type="ARBA" id="ARBA00023015"/>
    </source>
</evidence>
<protein>
    <recommendedName>
        <fullName evidence="13">Two-component response regulator</fullName>
    </recommendedName>
</protein>
<dbReference type="Proteomes" id="UP000824469">
    <property type="component" value="Unassembled WGS sequence"/>
</dbReference>
<keyword evidence="3" id="KW-0805">Transcription regulation</keyword>
<dbReference type="AlphaFoldDB" id="A0AA38G3H2"/>
<reference evidence="11 12" key="1">
    <citation type="journal article" date="2021" name="Nat. Plants">
        <title>The Taxus genome provides insights into paclitaxel biosynthesis.</title>
        <authorList>
            <person name="Xiong X."/>
            <person name="Gou J."/>
            <person name="Liao Q."/>
            <person name="Li Y."/>
            <person name="Zhou Q."/>
            <person name="Bi G."/>
            <person name="Li C."/>
            <person name="Du R."/>
            <person name="Wang X."/>
            <person name="Sun T."/>
            <person name="Guo L."/>
            <person name="Liang H."/>
            <person name="Lu P."/>
            <person name="Wu Y."/>
            <person name="Zhang Z."/>
            <person name="Ro D.K."/>
            <person name="Shang Y."/>
            <person name="Huang S."/>
            <person name="Yan J."/>
        </authorList>
    </citation>
    <scope>NUCLEOTIDE SEQUENCE [LARGE SCALE GENOMIC DNA]</scope>
    <source>
        <strain evidence="11">Ta-2019</strain>
    </source>
</reference>
<evidence type="ECO:0000256" key="4">
    <source>
        <dbReference type="ARBA" id="ARBA00023159"/>
    </source>
</evidence>
<evidence type="ECO:0008006" key="13">
    <source>
        <dbReference type="Google" id="ProtNLM"/>
    </source>
</evidence>
<feature type="domain" description="Response regulatory" evidence="9">
    <location>
        <begin position="97"/>
        <end position="212"/>
    </location>
</feature>
<dbReference type="InterPro" id="IPR017930">
    <property type="entry name" value="Myb_dom"/>
</dbReference>
<dbReference type="PANTHER" id="PTHR43874:SF65">
    <property type="entry name" value="TWO-COMPONENT RESPONSE REGULATOR ORR30"/>
    <property type="match status" value="1"/>
</dbReference>
<dbReference type="InterPro" id="IPR001789">
    <property type="entry name" value="Sig_transdc_resp-reg_receiver"/>
</dbReference>
<dbReference type="Gene3D" id="3.40.50.2300">
    <property type="match status" value="1"/>
</dbReference>
<dbReference type="SMART" id="SM00448">
    <property type="entry name" value="REC"/>
    <property type="match status" value="1"/>
</dbReference>
<dbReference type="PROSITE" id="PS50110">
    <property type="entry name" value="RESPONSE_REGULATORY"/>
    <property type="match status" value="1"/>
</dbReference>
<dbReference type="Gene3D" id="1.10.10.60">
    <property type="entry name" value="Homeodomain-like"/>
    <property type="match status" value="1"/>
</dbReference>
<dbReference type="GO" id="GO:0000160">
    <property type="term" value="P:phosphorelay signal transduction system"/>
    <property type="evidence" value="ECO:0007669"/>
    <property type="project" value="UniProtKB-KW"/>
</dbReference>
<keyword evidence="2" id="KW-0902">Two-component regulatory system</keyword>
<evidence type="ECO:0000256" key="7">
    <source>
        <dbReference type="PROSITE-ProRule" id="PRU00169"/>
    </source>
</evidence>
<feature type="domain" description="HTH myb-type" evidence="10">
    <location>
        <begin position="267"/>
        <end position="324"/>
    </location>
</feature>
<proteinExistence type="predicted"/>
<keyword evidence="1" id="KW-0597">Phosphoprotein</keyword>
<dbReference type="InterPro" id="IPR009057">
    <property type="entry name" value="Homeodomain-like_sf"/>
</dbReference>
<evidence type="ECO:0000256" key="1">
    <source>
        <dbReference type="ARBA" id="ARBA00022553"/>
    </source>
</evidence>
<comment type="caution">
    <text evidence="11">The sequence shown here is derived from an EMBL/GenBank/DDBJ whole genome shotgun (WGS) entry which is preliminary data.</text>
</comment>
<feature type="region of interest" description="Disordered" evidence="8">
    <location>
        <begin position="47"/>
        <end position="70"/>
    </location>
</feature>
<feature type="region of interest" description="Disordered" evidence="8">
    <location>
        <begin position="348"/>
        <end position="394"/>
    </location>
</feature>
<dbReference type="InterPro" id="IPR001005">
    <property type="entry name" value="SANT/Myb"/>
</dbReference>